<evidence type="ECO:0000313" key="4">
    <source>
        <dbReference type="EMBL" id="SFF08919.1"/>
    </source>
</evidence>
<dbReference type="PANTHER" id="PTHR38831">
    <property type="entry name" value="TYPE II SECRETION SYSTEM PROTEIN K"/>
    <property type="match status" value="1"/>
</dbReference>
<sequence length="385" mass="41028">MRLMHRRPCCRAARPPIWRRAAAHGTQAGAALLAAMLTVTLVASFAAAAMWQQWRSVEVETAERARIQAAWILIGALDWSRLILREDSLARGGDGTDNLTEPWAVPLEEARLSTFLAAQRGVSQAEDASTDTANAFLSGQITDMQSRLNLRNLAANGQVNPVALRQFTRLFEYLGLPMQELNLVARGMVQAQVLHGPPSASGAGTASGTGTGAPASSTAGNAANAGSAGIASGGSSNNNPSAPLMPQTVSQLTWWGLPPASVAALAPYATILPVPTQVNLNTASAVVLWASIDKIDMSDAQRLVQAREGQHFRSESDAARLIGSQAELTAATHSVSSSYFEVRGRLRLGTAVVEERSLVLKQRGMVRTLWRERGSFVRDSADTLR</sequence>
<dbReference type="RefSeq" id="WP_353615609.1">
    <property type="nucleotide sequence ID" value="NZ_FONX01000012.1"/>
</dbReference>
<dbReference type="AlphaFoldDB" id="A0A1I2FVU5"/>
<dbReference type="Pfam" id="PF21687">
    <property type="entry name" value="T2SSK_1st"/>
    <property type="match status" value="1"/>
</dbReference>
<name>A0A1I2FVU5_9BURK</name>
<dbReference type="Pfam" id="PF03934">
    <property type="entry name" value="T2SSK"/>
    <property type="match status" value="1"/>
</dbReference>
<keyword evidence="5" id="KW-1185">Reference proteome</keyword>
<evidence type="ECO:0000256" key="1">
    <source>
        <dbReference type="SAM" id="MobiDB-lite"/>
    </source>
</evidence>
<proteinExistence type="predicted"/>
<dbReference type="PIRSF" id="PIRSF002786">
    <property type="entry name" value="XcpX"/>
    <property type="match status" value="1"/>
</dbReference>
<dbReference type="STRING" id="1177982.SAMN04489711_11231"/>
<dbReference type="Proteomes" id="UP000199119">
    <property type="component" value="Unassembled WGS sequence"/>
</dbReference>
<evidence type="ECO:0000259" key="2">
    <source>
        <dbReference type="Pfam" id="PF03934"/>
    </source>
</evidence>
<dbReference type="EMBL" id="FONX01000012">
    <property type="protein sequence ID" value="SFF08919.1"/>
    <property type="molecule type" value="Genomic_DNA"/>
</dbReference>
<feature type="domain" description="T2SS protein K second SAM-like" evidence="2">
    <location>
        <begin position="278"/>
        <end position="327"/>
    </location>
</feature>
<dbReference type="PANTHER" id="PTHR38831:SF1">
    <property type="entry name" value="TYPE II SECRETION SYSTEM PROTEIN K-RELATED"/>
    <property type="match status" value="1"/>
</dbReference>
<organism evidence="4 5">
    <name type="scientific">Paracidovorax wautersii</name>
    <dbReference type="NCBI Taxonomy" id="1177982"/>
    <lineage>
        <taxon>Bacteria</taxon>
        <taxon>Pseudomonadati</taxon>
        <taxon>Pseudomonadota</taxon>
        <taxon>Betaproteobacteria</taxon>
        <taxon>Burkholderiales</taxon>
        <taxon>Comamonadaceae</taxon>
        <taxon>Paracidovorax</taxon>
    </lineage>
</organism>
<reference evidence="5" key="1">
    <citation type="submission" date="2016-10" db="EMBL/GenBank/DDBJ databases">
        <authorList>
            <person name="Varghese N."/>
            <person name="Submissions S."/>
        </authorList>
    </citation>
    <scope>NUCLEOTIDE SEQUENCE [LARGE SCALE GENOMIC DNA]</scope>
    <source>
        <strain evidence="5">DSM 27981</strain>
    </source>
</reference>
<dbReference type="Gene3D" id="3.30.1300.30">
    <property type="entry name" value="GSPII I/J protein-like"/>
    <property type="match status" value="1"/>
</dbReference>
<dbReference type="InterPro" id="IPR005628">
    <property type="entry name" value="GspK"/>
</dbReference>
<feature type="region of interest" description="Disordered" evidence="1">
    <location>
        <begin position="198"/>
        <end position="244"/>
    </location>
</feature>
<evidence type="ECO:0000313" key="5">
    <source>
        <dbReference type="Proteomes" id="UP000199119"/>
    </source>
</evidence>
<dbReference type="NCBIfam" id="NF037980">
    <property type="entry name" value="T2SS_GspK"/>
    <property type="match status" value="1"/>
</dbReference>
<feature type="domain" description="T2SS protein K first SAM-like" evidence="3">
    <location>
        <begin position="146"/>
        <end position="273"/>
    </location>
</feature>
<protein>
    <submittedName>
        <fullName evidence="4">General secretion pathway protein K</fullName>
    </submittedName>
</protein>
<evidence type="ECO:0000259" key="3">
    <source>
        <dbReference type="Pfam" id="PF21687"/>
    </source>
</evidence>
<dbReference type="GO" id="GO:0009306">
    <property type="term" value="P:protein secretion"/>
    <property type="evidence" value="ECO:0007669"/>
    <property type="project" value="InterPro"/>
</dbReference>
<dbReference type="InterPro" id="IPR049179">
    <property type="entry name" value="T2SSK_SAM-like_2nd"/>
</dbReference>
<gene>
    <name evidence="4" type="ORF">SAMN04489711_11231</name>
</gene>
<dbReference type="InterPro" id="IPR049031">
    <property type="entry name" value="T2SSK_SAM-like_1st"/>
</dbReference>
<dbReference type="GO" id="GO:0016020">
    <property type="term" value="C:membrane"/>
    <property type="evidence" value="ECO:0007669"/>
    <property type="project" value="InterPro"/>
</dbReference>
<accession>A0A1I2FVU5</accession>
<feature type="compositionally biased region" description="Low complexity" evidence="1">
    <location>
        <begin position="212"/>
        <end position="242"/>
    </location>
</feature>